<dbReference type="EMBL" id="CAICTM010000961">
    <property type="protein sequence ID" value="CAB9518789.1"/>
    <property type="molecule type" value="Genomic_DNA"/>
</dbReference>
<feature type="compositionally biased region" description="Low complexity" evidence="1">
    <location>
        <begin position="1"/>
        <end position="17"/>
    </location>
</feature>
<feature type="region of interest" description="Disordered" evidence="1">
    <location>
        <begin position="1"/>
        <end position="34"/>
    </location>
</feature>
<reference evidence="2" key="1">
    <citation type="submission" date="2020-06" db="EMBL/GenBank/DDBJ databases">
        <authorList>
            <consortium name="Plant Systems Biology data submission"/>
        </authorList>
    </citation>
    <scope>NUCLEOTIDE SEQUENCE</scope>
    <source>
        <strain evidence="2">D6</strain>
    </source>
</reference>
<comment type="caution">
    <text evidence="2">The sequence shown here is derived from an EMBL/GenBank/DDBJ whole genome shotgun (WGS) entry which is preliminary data.</text>
</comment>
<dbReference type="Proteomes" id="UP001153069">
    <property type="component" value="Unassembled WGS sequence"/>
</dbReference>
<feature type="compositionally biased region" description="Acidic residues" evidence="1">
    <location>
        <begin position="21"/>
        <end position="32"/>
    </location>
</feature>
<sequence>MLRWSFPNSLSSSGSLKSDMEDSLTDCYDSNDDANSIVVEPSEVGKKRPAPPSPYKVVKRRKLMSRGRVSTTILGPAAAFVGGRRKWAKMESRVRQLTEKLQVPASVPLPAHQTELV</sequence>
<proteinExistence type="predicted"/>
<accession>A0A9N8EGL4</accession>
<organism evidence="2 3">
    <name type="scientific">Seminavis robusta</name>
    <dbReference type="NCBI Taxonomy" id="568900"/>
    <lineage>
        <taxon>Eukaryota</taxon>
        <taxon>Sar</taxon>
        <taxon>Stramenopiles</taxon>
        <taxon>Ochrophyta</taxon>
        <taxon>Bacillariophyta</taxon>
        <taxon>Bacillariophyceae</taxon>
        <taxon>Bacillariophycidae</taxon>
        <taxon>Naviculales</taxon>
        <taxon>Naviculaceae</taxon>
        <taxon>Seminavis</taxon>
    </lineage>
</organism>
<dbReference type="AlphaFoldDB" id="A0A9N8EGL4"/>
<protein>
    <submittedName>
        <fullName evidence="2">Uncharacterized protein</fullName>
    </submittedName>
</protein>
<evidence type="ECO:0000256" key="1">
    <source>
        <dbReference type="SAM" id="MobiDB-lite"/>
    </source>
</evidence>
<evidence type="ECO:0000313" key="3">
    <source>
        <dbReference type="Proteomes" id="UP001153069"/>
    </source>
</evidence>
<name>A0A9N8EGL4_9STRA</name>
<evidence type="ECO:0000313" key="2">
    <source>
        <dbReference type="EMBL" id="CAB9518789.1"/>
    </source>
</evidence>
<keyword evidence="3" id="KW-1185">Reference proteome</keyword>
<gene>
    <name evidence="2" type="ORF">SEMRO_963_G225350.1</name>
</gene>